<dbReference type="PROSITE" id="PS50885">
    <property type="entry name" value="HAMP"/>
    <property type="match status" value="1"/>
</dbReference>
<evidence type="ECO:0000256" key="6">
    <source>
        <dbReference type="ARBA" id="ARBA00022777"/>
    </source>
</evidence>
<dbReference type="RefSeq" id="WP_090039628.1">
    <property type="nucleotide sequence ID" value="NZ_FOKI01000006.1"/>
</dbReference>
<dbReference type="InterPro" id="IPR003661">
    <property type="entry name" value="HisK_dim/P_dom"/>
</dbReference>
<keyword evidence="4" id="KW-0597">Phosphoprotein</keyword>
<dbReference type="CDD" id="cd06225">
    <property type="entry name" value="HAMP"/>
    <property type="match status" value="1"/>
</dbReference>
<evidence type="ECO:0000313" key="12">
    <source>
        <dbReference type="Proteomes" id="UP000198619"/>
    </source>
</evidence>
<dbReference type="AlphaFoldDB" id="A0A1I0WYB2"/>
<dbReference type="Gene3D" id="1.10.8.500">
    <property type="entry name" value="HAMP domain in histidine kinase"/>
    <property type="match status" value="1"/>
</dbReference>
<dbReference type="GO" id="GO:0016020">
    <property type="term" value="C:membrane"/>
    <property type="evidence" value="ECO:0007669"/>
    <property type="project" value="UniProtKB-SubCell"/>
</dbReference>
<evidence type="ECO:0000256" key="3">
    <source>
        <dbReference type="ARBA" id="ARBA00012438"/>
    </source>
</evidence>
<evidence type="ECO:0000256" key="5">
    <source>
        <dbReference type="ARBA" id="ARBA00022679"/>
    </source>
</evidence>
<keyword evidence="6 11" id="KW-0418">Kinase</keyword>
<evidence type="ECO:0000256" key="4">
    <source>
        <dbReference type="ARBA" id="ARBA00022553"/>
    </source>
</evidence>
<dbReference type="Pfam" id="PF00512">
    <property type="entry name" value="HisKA"/>
    <property type="match status" value="1"/>
</dbReference>
<dbReference type="InterPro" id="IPR003660">
    <property type="entry name" value="HAMP_dom"/>
</dbReference>
<dbReference type="SUPFAM" id="SSF55874">
    <property type="entry name" value="ATPase domain of HSP90 chaperone/DNA topoisomerase II/histidine kinase"/>
    <property type="match status" value="1"/>
</dbReference>
<dbReference type="SMART" id="SM00388">
    <property type="entry name" value="HisKA"/>
    <property type="match status" value="1"/>
</dbReference>
<dbReference type="Pfam" id="PF00672">
    <property type="entry name" value="HAMP"/>
    <property type="match status" value="1"/>
</dbReference>
<dbReference type="InterPro" id="IPR036890">
    <property type="entry name" value="HATPase_C_sf"/>
</dbReference>
<protein>
    <recommendedName>
        <fullName evidence="3">histidine kinase</fullName>
        <ecNumber evidence="3">2.7.13.3</ecNumber>
    </recommendedName>
</protein>
<dbReference type="PROSITE" id="PS50109">
    <property type="entry name" value="HIS_KIN"/>
    <property type="match status" value="1"/>
</dbReference>
<dbReference type="OrthoDB" id="2359336at2"/>
<dbReference type="CDD" id="cd00082">
    <property type="entry name" value="HisKA"/>
    <property type="match status" value="1"/>
</dbReference>
<dbReference type="SMART" id="SM00387">
    <property type="entry name" value="HATPase_c"/>
    <property type="match status" value="1"/>
</dbReference>
<keyword evidence="8" id="KW-1133">Transmembrane helix</keyword>
<proteinExistence type="predicted"/>
<reference evidence="11 12" key="1">
    <citation type="submission" date="2016-10" db="EMBL/GenBank/DDBJ databases">
        <authorList>
            <person name="de Groot N.N."/>
        </authorList>
    </citation>
    <scope>NUCLEOTIDE SEQUENCE [LARGE SCALE GENOMIC DNA]</scope>
    <source>
        <strain evidence="11 12">DSM 12271</strain>
    </source>
</reference>
<evidence type="ECO:0000259" key="10">
    <source>
        <dbReference type="PROSITE" id="PS50885"/>
    </source>
</evidence>
<comment type="catalytic activity">
    <reaction evidence="1">
        <text>ATP + protein L-histidine = ADP + protein N-phospho-L-histidine.</text>
        <dbReference type="EC" id="2.7.13.3"/>
    </reaction>
</comment>
<dbReference type="SMART" id="SM00304">
    <property type="entry name" value="HAMP"/>
    <property type="match status" value="1"/>
</dbReference>
<accession>A0A1I0WYB2</accession>
<keyword evidence="8" id="KW-0472">Membrane</keyword>
<dbReference type="STRING" id="84698.SAMN04488528_1006176"/>
<evidence type="ECO:0000256" key="1">
    <source>
        <dbReference type="ARBA" id="ARBA00000085"/>
    </source>
</evidence>
<dbReference type="PANTHER" id="PTHR43711:SF1">
    <property type="entry name" value="HISTIDINE KINASE 1"/>
    <property type="match status" value="1"/>
</dbReference>
<dbReference type="SUPFAM" id="SSF47384">
    <property type="entry name" value="Homodimeric domain of signal transducing histidine kinase"/>
    <property type="match status" value="1"/>
</dbReference>
<dbReference type="SUPFAM" id="SSF158472">
    <property type="entry name" value="HAMP domain-like"/>
    <property type="match status" value="1"/>
</dbReference>
<dbReference type="Gene3D" id="3.30.450.20">
    <property type="entry name" value="PAS domain"/>
    <property type="match status" value="1"/>
</dbReference>
<evidence type="ECO:0000256" key="2">
    <source>
        <dbReference type="ARBA" id="ARBA00004370"/>
    </source>
</evidence>
<dbReference type="InterPro" id="IPR003594">
    <property type="entry name" value="HATPase_dom"/>
</dbReference>
<dbReference type="InterPro" id="IPR036097">
    <property type="entry name" value="HisK_dim/P_sf"/>
</dbReference>
<dbReference type="EC" id="2.7.13.3" evidence="3"/>
<sequence length="477" mass="54324">MVKRKFAKGIKRNVVKNFLLIVLVSIALLEVLLINFIRQYHYKNVEDLLTNQIMISSELYSRYFSNESLEDNILGDIDVFWKETNAEVQIWDSNGRLMMDSIASNYSNELSEDVKKALLGNKGVWRGSIPNENKDKNSEGILNYKFSKVMAVSYPLKSKNQIVGVIRFITSLEEVNKSIYSISMVFLVIGLFVMIAASIVSVFLANSIINPIKEVTLIAEKMAKGDFKAKSIKQHDDEIGKLSDTLNYMASELLKKEQLKNDFISNVSHELRTPLTSIKGWAITLQYDEIDKSMVHDGLNIIEKECDRLSEMVEELLDFSKFVSGKIVLNKKLVNVKEFMYYIKSYMNPRSEREEISLNLKLEDNIKDIELDGNRLKQVLINIVDNAFKFTEKGGSVDIYTYPFKDNLVIEVIDTGCGISEEDLPKVKEKFYKGKSSKSKNGIGLSICDEIIKLHNGEFIISSKVNKGTTITILLPY</sequence>
<organism evidence="11 12">
    <name type="scientific">Clostridium frigidicarnis</name>
    <dbReference type="NCBI Taxonomy" id="84698"/>
    <lineage>
        <taxon>Bacteria</taxon>
        <taxon>Bacillati</taxon>
        <taxon>Bacillota</taxon>
        <taxon>Clostridia</taxon>
        <taxon>Eubacteriales</taxon>
        <taxon>Clostridiaceae</taxon>
        <taxon>Clostridium</taxon>
    </lineage>
</organism>
<gene>
    <name evidence="11" type="ORF">SAMN04488528_1006176</name>
</gene>
<name>A0A1I0WYB2_9CLOT</name>
<keyword evidence="12" id="KW-1185">Reference proteome</keyword>
<dbReference type="InterPro" id="IPR005467">
    <property type="entry name" value="His_kinase_dom"/>
</dbReference>
<keyword evidence="8" id="KW-0812">Transmembrane</keyword>
<dbReference type="FunFam" id="1.10.287.130:FF:000001">
    <property type="entry name" value="Two-component sensor histidine kinase"/>
    <property type="match status" value="1"/>
</dbReference>
<feature type="domain" description="Histidine kinase" evidence="9">
    <location>
        <begin position="266"/>
        <end position="477"/>
    </location>
</feature>
<dbReference type="Gene3D" id="3.30.565.10">
    <property type="entry name" value="Histidine kinase-like ATPase, C-terminal domain"/>
    <property type="match status" value="1"/>
</dbReference>
<evidence type="ECO:0000259" key="9">
    <source>
        <dbReference type="PROSITE" id="PS50109"/>
    </source>
</evidence>
<dbReference type="InterPro" id="IPR004358">
    <property type="entry name" value="Sig_transdc_His_kin-like_C"/>
</dbReference>
<evidence type="ECO:0000313" key="11">
    <source>
        <dbReference type="EMBL" id="SFA93729.1"/>
    </source>
</evidence>
<feature type="domain" description="HAMP" evidence="10">
    <location>
        <begin position="206"/>
        <end position="258"/>
    </location>
</feature>
<keyword evidence="7" id="KW-0902">Two-component regulatory system</keyword>
<dbReference type="EMBL" id="FOKI01000006">
    <property type="protein sequence ID" value="SFA93729.1"/>
    <property type="molecule type" value="Genomic_DNA"/>
</dbReference>
<evidence type="ECO:0000256" key="8">
    <source>
        <dbReference type="SAM" id="Phobius"/>
    </source>
</evidence>
<dbReference type="GO" id="GO:0000155">
    <property type="term" value="F:phosphorelay sensor kinase activity"/>
    <property type="evidence" value="ECO:0007669"/>
    <property type="project" value="InterPro"/>
</dbReference>
<dbReference type="Gene3D" id="1.10.287.130">
    <property type="match status" value="1"/>
</dbReference>
<keyword evidence="5" id="KW-0808">Transferase</keyword>
<dbReference type="InterPro" id="IPR050736">
    <property type="entry name" value="Sensor_HK_Regulatory"/>
</dbReference>
<feature type="transmembrane region" description="Helical" evidence="8">
    <location>
        <begin position="179"/>
        <end position="204"/>
    </location>
</feature>
<dbReference type="Pfam" id="PF02518">
    <property type="entry name" value="HATPase_c"/>
    <property type="match status" value="1"/>
</dbReference>
<dbReference type="PRINTS" id="PR00344">
    <property type="entry name" value="BCTRLSENSOR"/>
</dbReference>
<dbReference type="PANTHER" id="PTHR43711">
    <property type="entry name" value="TWO-COMPONENT HISTIDINE KINASE"/>
    <property type="match status" value="1"/>
</dbReference>
<evidence type="ECO:0000256" key="7">
    <source>
        <dbReference type="ARBA" id="ARBA00023012"/>
    </source>
</evidence>
<comment type="subcellular location">
    <subcellularLocation>
        <location evidence="2">Membrane</location>
    </subcellularLocation>
</comment>
<dbReference type="Proteomes" id="UP000198619">
    <property type="component" value="Unassembled WGS sequence"/>
</dbReference>